<feature type="non-terminal residue" evidence="2">
    <location>
        <position position="74"/>
    </location>
</feature>
<proteinExistence type="predicted"/>
<evidence type="ECO:0000259" key="1">
    <source>
        <dbReference type="Pfam" id="PF00403"/>
    </source>
</evidence>
<evidence type="ECO:0000313" key="2">
    <source>
        <dbReference type="EMBL" id="MBP0441299.1"/>
    </source>
</evidence>
<feature type="domain" description="HMA" evidence="1">
    <location>
        <begin position="4"/>
        <end position="49"/>
    </location>
</feature>
<dbReference type="InterPro" id="IPR036163">
    <property type="entry name" value="HMA_dom_sf"/>
</dbReference>
<dbReference type="AlphaFoldDB" id="A0A8J7ULZ9"/>
<gene>
    <name evidence="2" type="ORF">J5Y06_21865</name>
</gene>
<reference evidence="2" key="1">
    <citation type="submission" date="2021-03" db="EMBL/GenBank/DDBJ databases">
        <title>Genome sequencing and assembly of Tianweitania sediminis.</title>
        <authorList>
            <person name="Chhetri G."/>
        </authorList>
    </citation>
    <scope>NUCLEOTIDE SEQUENCE</scope>
    <source>
        <strain evidence="2">Z8</strain>
    </source>
</reference>
<dbReference type="InterPro" id="IPR006121">
    <property type="entry name" value="HMA_dom"/>
</dbReference>
<dbReference type="Gene3D" id="3.30.70.100">
    <property type="match status" value="1"/>
</dbReference>
<dbReference type="RefSeq" id="WP_209337318.1">
    <property type="nucleotide sequence ID" value="NZ_JAGIYY010000012.1"/>
</dbReference>
<keyword evidence="3" id="KW-1185">Reference proteome</keyword>
<comment type="caution">
    <text evidence="2">The sequence shown here is derived from an EMBL/GenBank/DDBJ whole genome shotgun (WGS) entry which is preliminary data.</text>
</comment>
<dbReference type="Pfam" id="PF00403">
    <property type="entry name" value="HMA"/>
    <property type="match status" value="1"/>
</dbReference>
<organism evidence="2 3">
    <name type="scientific">Tianweitania sediminis</name>
    <dbReference type="NCBI Taxonomy" id="1502156"/>
    <lineage>
        <taxon>Bacteria</taxon>
        <taxon>Pseudomonadati</taxon>
        <taxon>Pseudomonadota</taxon>
        <taxon>Alphaproteobacteria</taxon>
        <taxon>Hyphomicrobiales</taxon>
        <taxon>Phyllobacteriaceae</taxon>
        <taxon>Tianweitania</taxon>
    </lineage>
</organism>
<dbReference type="CDD" id="cd00371">
    <property type="entry name" value="HMA"/>
    <property type="match status" value="1"/>
</dbReference>
<protein>
    <submittedName>
        <fullName evidence="2">Heavy-metal-associated domain-containing protein</fullName>
    </submittedName>
</protein>
<name>A0A8J7ULZ9_9HYPH</name>
<sequence length="74" mass="7382">MCGRVELAIAAVPGVLKASVNLATERGTIEAAAPVPAAAVEAAIRQAGYVPRLANAAGASAAADARQEAKDREL</sequence>
<dbReference type="Proteomes" id="UP000666240">
    <property type="component" value="Unassembled WGS sequence"/>
</dbReference>
<evidence type="ECO:0000313" key="3">
    <source>
        <dbReference type="Proteomes" id="UP000666240"/>
    </source>
</evidence>
<accession>A0A8J7ULZ9</accession>
<dbReference type="SUPFAM" id="SSF55008">
    <property type="entry name" value="HMA, heavy metal-associated domain"/>
    <property type="match status" value="1"/>
</dbReference>
<dbReference type="EMBL" id="JAGIYY010000012">
    <property type="protein sequence ID" value="MBP0441299.1"/>
    <property type="molecule type" value="Genomic_DNA"/>
</dbReference>
<dbReference type="GO" id="GO:0046872">
    <property type="term" value="F:metal ion binding"/>
    <property type="evidence" value="ECO:0007669"/>
    <property type="project" value="InterPro"/>
</dbReference>